<feature type="domain" description="Core-binding (CB)" evidence="8">
    <location>
        <begin position="56"/>
        <end position="144"/>
    </location>
</feature>
<dbReference type="Pfam" id="PF14657">
    <property type="entry name" value="Arm-DNA-bind_4"/>
    <property type="match status" value="1"/>
</dbReference>
<evidence type="ECO:0000313" key="9">
    <source>
        <dbReference type="EMBL" id="MST75456.1"/>
    </source>
</evidence>
<dbReference type="InterPro" id="IPR050090">
    <property type="entry name" value="Tyrosine_recombinase_XerCD"/>
</dbReference>
<evidence type="ECO:0000259" key="7">
    <source>
        <dbReference type="PROSITE" id="PS51898"/>
    </source>
</evidence>
<comment type="function">
    <text evidence="1">Site-specific tyrosine recombinase, which acts by catalyzing the cutting and rejoining of the recombining DNA molecules.</text>
</comment>
<keyword evidence="10" id="KW-1185">Reference proteome</keyword>
<evidence type="ECO:0000256" key="1">
    <source>
        <dbReference type="ARBA" id="ARBA00003283"/>
    </source>
</evidence>
<dbReference type="InterPro" id="IPR004107">
    <property type="entry name" value="Integrase_SAM-like_N"/>
</dbReference>
<dbReference type="InterPro" id="IPR011010">
    <property type="entry name" value="DNA_brk_join_enz"/>
</dbReference>
<reference evidence="9 10" key="1">
    <citation type="submission" date="2019-08" db="EMBL/GenBank/DDBJ databases">
        <title>In-depth cultivation of the pig gut microbiome towards novel bacterial diversity and tailored functional studies.</title>
        <authorList>
            <person name="Wylensek D."/>
            <person name="Hitch T.C.A."/>
            <person name="Clavel T."/>
        </authorList>
    </citation>
    <scope>NUCLEOTIDE SEQUENCE [LARGE SCALE GENOMIC DNA]</scope>
    <source>
        <strain evidence="9 10">MUC/MUC-530-WT-4D</strain>
    </source>
</reference>
<dbReference type="InterPro" id="IPR028259">
    <property type="entry name" value="AP2-like_int_N"/>
</dbReference>
<dbReference type="InterPro" id="IPR002104">
    <property type="entry name" value="Integrase_catalytic"/>
</dbReference>
<proteinExistence type="inferred from homology"/>
<dbReference type="PANTHER" id="PTHR30349:SF64">
    <property type="entry name" value="PROPHAGE INTEGRASE INTD-RELATED"/>
    <property type="match status" value="1"/>
</dbReference>
<dbReference type="Pfam" id="PF00589">
    <property type="entry name" value="Phage_integrase"/>
    <property type="match status" value="1"/>
</dbReference>
<keyword evidence="3" id="KW-0229">DNA integration</keyword>
<dbReference type="Proteomes" id="UP000474024">
    <property type="component" value="Unassembled WGS sequence"/>
</dbReference>
<dbReference type="EMBL" id="VUNI01000019">
    <property type="protein sequence ID" value="MST75456.1"/>
    <property type="molecule type" value="Genomic_DNA"/>
</dbReference>
<evidence type="ECO:0000256" key="5">
    <source>
        <dbReference type="ARBA" id="ARBA00023172"/>
    </source>
</evidence>
<dbReference type="RefSeq" id="WP_154430426.1">
    <property type="nucleotide sequence ID" value="NZ_VUNI01000019.1"/>
</dbReference>
<dbReference type="SUPFAM" id="SSF56349">
    <property type="entry name" value="DNA breaking-rejoining enzymes"/>
    <property type="match status" value="1"/>
</dbReference>
<accession>A0A6L5YU03</accession>
<feature type="domain" description="Tyr recombinase" evidence="7">
    <location>
        <begin position="166"/>
        <end position="349"/>
    </location>
</feature>
<sequence length="369" mass="43337">MAAYKDEERGTWYVSFHYNDWTGKNRRKLKRGFKTRKEALEWEQKFRLQQATSLDMDFGSFYRIYEDDLKPKLKLNTWKTKDTIFRNRILPYFKDKKMNEISPADIIKWQNAIMKLKTPDGKPFKPTYLKTIQSELSALFNHAIRFYNLLDNPVKKAGTIGKGKADEMEFWTEEEYLKFIEQVKDKSVSYYAFQVLYWCGLRSGELLALTAADIDVEGKVIHINKSYQRIDGEDIITDPKTPKSRRDIVMPDFLAEEMKEYLSSLYGFTRDNRIFMITKSYLHKEMTRGAKKAGVKRITIHGLRHSHISYLINRGFSAVAIGNRVGHESQSITFHYAHMFPTEQQEMAEVLNREFCERTGSLEKGDDDI</sequence>
<dbReference type="PROSITE" id="PS51900">
    <property type="entry name" value="CB"/>
    <property type="match status" value="1"/>
</dbReference>
<gene>
    <name evidence="9" type="ORF">FYJ75_10575</name>
</gene>
<evidence type="ECO:0000259" key="8">
    <source>
        <dbReference type="PROSITE" id="PS51900"/>
    </source>
</evidence>
<keyword evidence="5" id="KW-0233">DNA recombination</keyword>
<dbReference type="AlphaFoldDB" id="A0A6L5YU03"/>
<name>A0A6L5YU03_9FIRM</name>
<dbReference type="InterPro" id="IPR013762">
    <property type="entry name" value="Integrase-like_cat_sf"/>
</dbReference>
<dbReference type="InterPro" id="IPR010998">
    <property type="entry name" value="Integrase_recombinase_N"/>
</dbReference>
<dbReference type="GO" id="GO:0006310">
    <property type="term" value="P:DNA recombination"/>
    <property type="evidence" value="ECO:0007669"/>
    <property type="project" value="UniProtKB-KW"/>
</dbReference>
<evidence type="ECO:0000256" key="2">
    <source>
        <dbReference type="ARBA" id="ARBA00008857"/>
    </source>
</evidence>
<dbReference type="Pfam" id="PF14659">
    <property type="entry name" value="Phage_int_SAM_3"/>
    <property type="match status" value="1"/>
</dbReference>
<dbReference type="Gene3D" id="1.10.443.10">
    <property type="entry name" value="Intergrase catalytic core"/>
    <property type="match status" value="1"/>
</dbReference>
<dbReference type="CDD" id="cd01189">
    <property type="entry name" value="INT_ICEBs1_C_like"/>
    <property type="match status" value="1"/>
</dbReference>
<dbReference type="PANTHER" id="PTHR30349">
    <property type="entry name" value="PHAGE INTEGRASE-RELATED"/>
    <property type="match status" value="1"/>
</dbReference>
<dbReference type="PROSITE" id="PS51898">
    <property type="entry name" value="TYR_RECOMBINASE"/>
    <property type="match status" value="1"/>
</dbReference>
<comment type="caution">
    <text evidence="9">The sequence shown here is derived from an EMBL/GenBank/DDBJ whole genome shotgun (WGS) entry which is preliminary data.</text>
</comment>
<dbReference type="GO" id="GO:0003677">
    <property type="term" value="F:DNA binding"/>
    <property type="evidence" value="ECO:0007669"/>
    <property type="project" value="UniProtKB-UniRule"/>
</dbReference>
<organism evidence="9 10">
    <name type="scientific">Roseburia porci</name>
    <dbReference type="NCBI Taxonomy" id="2605790"/>
    <lineage>
        <taxon>Bacteria</taxon>
        <taxon>Bacillati</taxon>
        <taxon>Bacillota</taxon>
        <taxon>Clostridia</taxon>
        <taxon>Lachnospirales</taxon>
        <taxon>Lachnospiraceae</taxon>
        <taxon>Roseburia</taxon>
    </lineage>
</organism>
<protein>
    <submittedName>
        <fullName evidence="9">Site-specific integrase</fullName>
    </submittedName>
</protein>
<evidence type="ECO:0000313" key="10">
    <source>
        <dbReference type="Proteomes" id="UP000474024"/>
    </source>
</evidence>
<evidence type="ECO:0000256" key="6">
    <source>
        <dbReference type="PROSITE-ProRule" id="PRU01248"/>
    </source>
</evidence>
<dbReference type="GO" id="GO:0015074">
    <property type="term" value="P:DNA integration"/>
    <property type="evidence" value="ECO:0007669"/>
    <property type="project" value="UniProtKB-KW"/>
</dbReference>
<evidence type="ECO:0000256" key="4">
    <source>
        <dbReference type="ARBA" id="ARBA00023125"/>
    </source>
</evidence>
<dbReference type="InterPro" id="IPR044068">
    <property type="entry name" value="CB"/>
</dbReference>
<evidence type="ECO:0000256" key="3">
    <source>
        <dbReference type="ARBA" id="ARBA00022908"/>
    </source>
</evidence>
<dbReference type="Gene3D" id="1.10.150.130">
    <property type="match status" value="1"/>
</dbReference>
<comment type="similarity">
    <text evidence="2">Belongs to the 'phage' integrase family.</text>
</comment>
<keyword evidence="4 6" id="KW-0238">DNA-binding</keyword>